<dbReference type="Gene3D" id="3.40.50.300">
    <property type="entry name" value="P-loop containing nucleotide triphosphate hydrolases"/>
    <property type="match status" value="2"/>
</dbReference>
<dbReference type="SMART" id="SM00487">
    <property type="entry name" value="DEXDc"/>
    <property type="match status" value="1"/>
</dbReference>
<dbReference type="EC" id="5.6.2.4" evidence="10"/>
<evidence type="ECO:0000256" key="5">
    <source>
        <dbReference type="ARBA" id="ARBA00022806"/>
    </source>
</evidence>
<keyword evidence="5 15" id="KW-0347">Helicase</keyword>
<dbReference type="Pfam" id="PF16124">
    <property type="entry name" value="RecQ_Zn_bind"/>
    <property type="match status" value="1"/>
</dbReference>
<dbReference type="NCBIfam" id="TIGR00614">
    <property type="entry name" value="recQ_fam"/>
    <property type="match status" value="1"/>
</dbReference>
<keyword evidence="16" id="KW-1185">Reference proteome</keyword>
<keyword evidence="3" id="KW-0547">Nucleotide-binding</keyword>
<keyword evidence="8" id="KW-0413">Isomerase</keyword>
<evidence type="ECO:0000259" key="14">
    <source>
        <dbReference type="PROSITE" id="PS51194"/>
    </source>
</evidence>
<evidence type="ECO:0000259" key="13">
    <source>
        <dbReference type="PROSITE" id="PS51192"/>
    </source>
</evidence>
<dbReference type="SUPFAM" id="SSF52540">
    <property type="entry name" value="P-loop containing nucleoside triphosphate hydrolases"/>
    <property type="match status" value="1"/>
</dbReference>
<evidence type="ECO:0000313" key="16">
    <source>
        <dbReference type="Proteomes" id="UP001597478"/>
    </source>
</evidence>
<keyword evidence="6" id="KW-0067">ATP-binding</keyword>
<dbReference type="CDD" id="cd17920">
    <property type="entry name" value="DEXHc_RecQ"/>
    <property type="match status" value="1"/>
</dbReference>
<accession>A0ABW5W5W8</accession>
<dbReference type="InterPro" id="IPR002464">
    <property type="entry name" value="DNA/RNA_helicase_DEAH_CS"/>
</dbReference>
<evidence type="ECO:0000256" key="9">
    <source>
        <dbReference type="ARBA" id="ARBA00034617"/>
    </source>
</evidence>
<keyword evidence="2" id="KW-0479">Metal-binding</keyword>
<dbReference type="Proteomes" id="UP001597478">
    <property type="component" value="Unassembled WGS sequence"/>
</dbReference>
<dbReference type="Gene3D" id="1.10.10.10">
    <property type="entry name" value="Winged helix-like DNA-binding domain superfamily/Winged helix DNA-binding domain"/>
    <property type="match status" value="1"/>
</dbReference>
<dbReference type="PANTHER" id="PTHR13710">
    <property type="entry name" value="DNA HELICASE RECQ FAMILY MEMBER"/>
    <property type="match status" value="1"/>
</dbReference>
<feature type="domain" description="Helicase ATP-binding" evidence="13">
    <location>
        <begin position="35"/>
        <end position="204"/>
    </location>
</feature>
<dbReference type="GO" id="GO:0003678">
    <property type="term" value="F:DNA helicase activity"/>
    <property type="evidence" value="ECO:0007669"/>
    <property type="project" value="UniProtKB-EC"/>
</dbReference>
<evidence type="ECO:0000256" key="8">
    <source>
        <dbReference type="ARBA" id="ARBA00023235"/>
    </source>
</evidence>
<dbReference type="Pfam" id="PF00270">
    <property type="entry name" value="DEAD"/>
    <property type="match status" value="1"/>
</dbReference>
<evidence type="ECO:0000256" key="10">
    <source>
        <dbReference type="ARBA" id="ARBA00034808"/>
    </source>
</evidence>
<dbReference type="GO" id="GO:0016787">
    <property type="term" value="F:hydrolase activity"/>
    <property type="evidence" value="ECO:0007669"/>
    <property type="project" value="UniProtKB-KW"/>
</dbReference>
<evidence type="ECO:0000256" key="4">
    <source>
        <dbReference type="ARBA" id="ARBA00022801"/>
    </source>
</evidence>
<dbReference type="RefSeq" id="WP_377386173.1">
    <property type="nucleotide sequence ID" value="NZ_JBHSAN010000006.1"/>
</dbReference>
<dbReference type="InterPro" id="IPR004589">
    <property type="entry name" value="DNA_helicase_ATP-dep_RecQ"/>
</dbReference>
<evidence type="ECO:0000256" key="1">
    <source>
        <dbReference type="ARBA" id="ARBA00005446"/>
    </source>
</evidence>
<protein>
    <recommendedName>
        <fullName evidence="11">ATP-dependent DNA helicase RecQ</fullName>
        <ecNumber evidence="10">5.6.2.4</ecNumber>
    </recommendedName>
    <alternativeName>
        <fullName evidence="12">DNA 3'-5' helicase RecQ</fullName>
    </alternativeName>
</protein>
<dbReference type="SMART" id="SM00490">
    <property type="entry name" value="HELICc"/>
    <property type="match status" value="1"/>
</dbReference>
<feature type="domain" description="Helicase C-terminal" evidence="14">
    <location>
        <begin position="231"/>
        <end position="376"/>
    </location>
</feature>
<dbReference type="InterPro" id="IPR027417">
    <property type="entry name" value="P-loop_NTPase"/>
</dbReference>
<reference evidence="16" key="1">
    <citation type="journal article" date="2019" name="Int. J. Syst. Evol. Microbiol.">
        <title>The Global Catalogue of Microorganisms (GCM) 10K type strain sequencing project: providing services to taxonomists for standard genome sequencing and annotation.</title>
        <authorList>
            <consortium name="The Broad Institute Genomics Platform"/>
            <consortium name="The Broad Institute Genome Sequencing Center for Infectious Disease"/>
            <person name="Wu L."/>
            <person name="Ma J."/>
        </authorList>
    </citation>
    <scope>NUCLEOTIDE SEQUENCE [LARGE SCALE GENOMIC DNA]</scope>
    <source>
        <strain evidence="16">IBRC-M 10906</strain>
    </source>
</reference>
<dbReference type="InterPro" id="IPR014001">
    <property type="entry name" value="Helicase_ATP-bd"/>
</dbReference>
<comment type="caution">
    <text evidence="15">The sequence shown here is derived from an EMBL/GenBank/DDBJ whole genome shotgun (WGS) entry which is preliminary data.</text>
</comment>
<organism evidence="15 16">
    <name type="scientific">Prauserella oleivorans</name>
    <dbReference type="NCBI Taxonomy" id="1478153"/>
    <lineage>
        <taxon>Bacteria</taxon>
        <taxon>Bacillati</taxon>
        <taxon>Actinomycetota</taxon>
        <taxon>Actinomycetes</taxon>
        <taxon>Pseudonocardiales</taxon>
        <taxon>Pseudonocardiaceae</taxon>
        <taxon>Prauserella</taxon>
    </lineage>
</organism>
<evidence type="ECO:0000256" key="7">
    <source>
        <dbReference type="ARBA" id="ARBA00023125"/>
    </source>
</evidence>
<proteinExistence type="inferred from homology"/>
<comment type="catalytic activity">
    <reaction evidence="9">
        <text>Couples ATP hydrolysis with the unwinding of duplex DNA by translocating in the 3'-5' direction.</text>
        <dbReference type="EC" id="5.6.2.4"/>
    </reaction>
</comment>
<comment type="similarity">
    <text evidence="1">Belongs to the helicase family. RecQ subfamily.</text>
</comment>
<evidence type="ECO:0000256" key="6">
    <source>
        <dbReference type="ARBA" id="ARBA00022840"/>
    </source>
</evidence>
<dbReference type="Pfam" id="PF00271">
    <property type="entry name" value="Helicase_C"/>
    <property type="match status" value="1"/>
</dbReference>
<name>A0ABW5W5W8_9PSEU</name>
<evidence type="ECO:0000256" key="2">
    <source>
        <dbReference type="ARBA" id="ARBA00022723"/>
    </source>
</evidence>
<dbReference type="PANTHER" id="PTHR13710:SF105">
    <property type="entry name" value="ATP-DEPENDENT DNA HELICASE Q1"/>
    <property type="match status" value="1"/>
</dbReference>
<dbReference type="InterPro" id="IPR011545">
    <property type="entry name" value="DEAD/DEAH_box_helicase_dom"/>
</dbReference>
<evidence type="ECO:0000256" key="3">
    <source>
        <dbReference type="ARBA" id="ARBA00022741"/>
    </source>
</evidence>
<dbReference type="InterPro" id="IPR032284">
    <property type="entry name" value="RecQ_Zn-bd"/>
</dbReference>
<dbReference type="PROSITE" id="PS51194">
    <property type="entry name" value="HELICASE_CTER"/>
    <property type="match status" value="1"/>
</dbReference>
<sequence>MPSSTPRETTRDRLRRVASDHFGWPGLGDDQLAAMEGLLEGRDVLAVMPTGSGKSAIYQLPAMLLDGPAVVVSPLIALQRDQIGQLDDADAPDAVAVNSAQRSGEQNRAWQAARSGEAEYLFFAPEQLAKEETLTELADTHPALFVVDEAHCVSAWGHDFRPDYLRLAQAAERLGRPPVLALTATAGGPVREDIVEHLGLRDPVCIVSGFDRPNLFLAARRPADEEDRRAALVDWVASARTPGIVYAPTRKDTEHYADDLRATGLRVEAFHAGLPARERKRTQDAFMAGETDVVVATSAFGMGIDKPDVRFVVHAAPPESLDSYYQQIGRAGRDGEPADAVLFHRAEDLSLQRFLTARSLDEGKVREVADAVEEHKGEAGAGAIAGEVDQSRRSALQHLNLLEQADAVRYERGGGLSLVAGKDVEQAAARQFERQRELDRTRIEVVREYAETRSCRRQFLLGYFGEDLPRPCGFCDNCEAGTAEEHAPDESVRSEFGVDTRVRHPDWGPGVVVNQEADRLTVLFDDAGYRTLSLPAVREGELLDRE</sequence>
<dbReference type="EMBL" id="JBHUOF010000007">
    <property type="protein sequence ID" value="MFD2799202.1"/>
    <property type="molecule type" value="Genomic_DNA"/>
</dbReference>
<dbReference type="PROSITE" id="PS51192">
    <property type="entry name" value="HELICASE_ATP_BIND_1"/>
    <property type="match status" value="1"/>
</dbReference>
<dbReference type="InterPro" id="IPR036388">
    <property type="entry name" value="WH-like_DNA-bd_sf"/>
</dbReference>
<gene>
    <name evidence="15" type="ORF">ACFS2C_07355</name>
</gene>
<dbReference type="InterPro" id="IPR001650">
    <property type="entry name" value="Helicase_C-like"/>
</dbReference>
<keyword evidence="4 15" id="KW-0378">Hydrolase</keyword>
<evidence type="ECO:0000313" key="15">
    <source>
        <dbReference type="EMBL" id="MFD2799202.1"/>
    </source>
</evidence>
<evidence type="ECO:0000256" key="12">
    <source>
        <dbReference type="ARBA" id="ARBA00044550"/>
    </source>
</evidence>
<keyword evidence="7" id="KW-0238">DNA-binding</keyword>
<dbReference type="PROSITE" id="PS00690">
    <property type="entry name" value="DEAH_ATP_HELICASE"/>
    <property type="match status" value="1"/>
</dbReference>
<evidence type="ECO:0000256" key="11">
    <source>
        <dbReference type="ARBA" id="ARBA00044535"/>
    </source>
</evidence>